<name>A0AAV5PMI7_LACDE</name>
<sequence>MAVKVVFRLGDFFRGEAEAAADLAGGEAGKAVLVKEGADPIESYCANEGTDRGGNDGSRDRQGQETGKGQDQFGRDWGKMLSAAINKATAT</sequence>
<feature type="compositionally biased region" description="Basic and acidic residues" evidence="1">
    <location>
        <begin position="49"/>
        <end position="63"/>
    </location>
</feature>
<protein>
    <submittedName>
        <fullName evidence="2">Uncharacterized protein</fullName>
    </submittedName>
</protein>
<reference evidence="2" key="1">
    <citation type="submission" date="2023-04" db="EMBL/GenBank/DDBJ databases">
        <title>Draft genome sequences of Lactobacillus delbrueckii subsp. bulgaricus ME-900 and ME-901 with improved acid tolerance.</title>
        <authorList>
            <person name="Ishida T."/>
            <person name="Yamamoto E."/>
            <person name="Koizumi A."/>
            <person name="Fujiwara S."/>
            <person name="Makino S."/>
            <person name="Kano H."/>
            <person name="Kimura K."/>
        </authorList>
    </citation>
    <scope>NUCLEOTIDE SEQUENCE</scope>
    <source>
        <strain evidence="2">ME-900</strain>
    </source>
</reference>
<evidence type="ECO:0000313" key="3">
    <source>
        <dbReference type="Proteomes" id="UP001165243"/>
    </source>
</evidence>
<evidence type="ECO:0000313" key="2">
    <source>
        <dbReference type="EMBL" id="GMB86850.1"/>
    </source>
</evidence>
<dbReference type="EMBL" id="BSWK01000015">
    <property type="protein sequence ID" value="GMB86850.1"/>
    <property type="molecule type" value="Genomic_DNA"/>
</dbReference>
<dbReference type="Proteomes" id="UP001165243">
    <property type="component" value="Unassembled WGS sequence"/>
</dbReference>
<comment type="caution">
    <text evidence="2">The sequence shown here is derived from an EMBL/GenBank/DDBJ whole genome shotgun (WGS) entry which is preliminary data.</text>
</comment>
<accession>A0AAV5PMI7</accession>
<feature type="region of interest" description="Disordered" evidence="1">
    <location>
        <begin position="43"/>
        <end position="77"/>
    </location>
</feature>
<dbReference type="AlphaFoldDB" id="A0AAV5PMI7"/>
<proteinExistence type="predicted"/>
<evidence type="ECO:0000256" key="1">
    <source>
        <dbReference type="SAM" id="MobiDB-lite"/>
    </source>
</evidence>
<organism evidence="2 3">
    <name type="scientific">Lactobacillus delbrueckii subsp. bulgaricus</name>
    <dbReference type="NCBI Taxonomy" id="1585"/>
    <lineage>
        <taxon>Bacteria</taxon>
        <taxon>Bacillati</taxon>
        <taxon>Bacillota</taxon>
        <taxon>Bacilli</taxon>
        <taxon>Lactobacillales</taxon>
        <taxon>Lactobacillaceae</taxon>
        <taxon>Lactobacillus</taxon>
    </lineage>
</organism>
<gene>
    <name evidence="2" type="ORF">ME0900_12230</name>
</gene>